<organism evidence="11">
    <name type="scientific">Haliotis discus hannai</name>
    <name type="common">Japanese abalone</name>
    <dbReference type="NCBI Taxonomy" id="42344"/>
    <lineage>
        <taxon>Eukaryota</taxon>
        <taxon>Metazoa</taxon>
        <taxon>Spiralia</taxon>
        <taxon>Lophotrochozoa</taxon>
        <taxon>Mollusca</taxon>
        <taxon>Gastropoda</taxon>
        <taxon>Vetigastropoda</taxon>
        <taxon>Lepetellida</taxon>
        <taxon>Haliotoidea</taxon>
        <taxon>Haliotidae</taxon>
        <taxon>Haliotis</taxon>
    </lineage>
</organism>
<evidence type="ECO:0000313" key="11">
    <source>
        <dbReference type="EMBL" id="QCF59155.1"/>
    </source>
</evidence>
<dbReference type="AlphaFoldDB" id="A0A7S4ZDY0"/>
<sequence length="315" mass="33857">MGTLARLVMKNGIMQENFEDLVSPNLWRALAAETFGTLFVVLLGCGSWLNWSDPHNPTVVQISLTFGFAVGTMVWAFFHISGGHFNPAVTAATLVTRRVSIVRGVLYMIAQCLGGILGAGILYGLTPTSMRGTLGSTVLKNGVTAPQGFGVELIITFVLVIAVFASNDGVRKDLRGSAPLTIGLAVAVCHLFAIPFTSSGLNPARSFGPAVIVGGWADHWIYWVGPIVGGVVAGLLYEYVFSAGATVAQAKKCLLRHKQSYTPAQTEVDPIIEAEEGAKTELVEMNDTQNTQNSIEEKDEKIEEKVKLTEENEKE</sequence>
<proteinExistence type="evidence at transcript level"/>
<protein>
    <submittedName>
        <fullName evidence="11">Aquaporin 4.1-like protein</fullName>
    </submittedName>
</protein>
<evidence type="ECO:0000256" key="6">
    <source>
        <dbReference type="ARBA" id="ARBA00022989"/>
    </source>
</evidence>
<dbReference type="PANTHER" id="PTHR19139">
    <property type="entry name" value="AQUAPORIN TRANSPORTER"/>
    <property type="match status" value="1"/>
</dbReference>
<feature type="transmembrane region" description="Helical" evidence="10">
    <location>
        <begin position="30"/>
        <end position="49"/>
    </location>
</feature>
<dbReference type="CDD" id="cd00333">
    <property type="entry name" value="MIP"/>
    <property type="match status" value="1"/>
</dbReference>
<dbReference type="Gene3D" id="1.20.1080.10">
    <property type="entry name" value="Glycerol uptake facilitator protein"/>
    <property type="match status" value="1"/>
</dbReference>
<keyword evidence="4 8" id="KW-0812">Transmembrane</keyword>
<accession>A0A7S4ZDY0</accession>
<reference evidence="11" key="1">
    <citation type="submission" date="2018-03" db="EMBL/GenBank/DDBJ databases">
        <authorList>
            <person name="Jia Y."/>
        </authorList>
    </citation>
    <scope>NUCLEOTIDE SEQUENCE</scope>
    <source>
        <tissue evidence="11">Mantle</tissue>
    </source>
</reference>
<dbReference type="InterPro" id="IPR034294">
    <property type="entry name" value="Aquaporin_transptr"/>
</dbReference>
<keyword evidence="5" id="KW-0677">Repeat</keyword>
<dbReference type="EMBL" id="MH105797">
    <property type="protein sequence ID" value="QCF59155.1"/>
    <property type="molecule type" value="mRNA"/>
</dbReference>
<evidence type="ECO:0000256" key="8">
    <source>
        <dbReference type="RuleBase" id="RU000477"/>
    </source>
</evidence>
<dbReference type="InterPro" id="IPR000425">
    <property type="entry name" value="MIP"/>
</dbReference>
<dbReference type="Pfam" id="PF00230">
    <property type="entry name" value="MIP"/>
    <property type="match status" value="1"/>
</dbReference>
<evidence type="ECO:0000256" key="7">
    <source>
        <dbReference type="ARBA" id="ARBA00023136"/>
    </source>
</evidence>
<feature type="transmembrane region" description="Helical" evidence="10">
    <location>
        <begin position="178"/>
        <end position="200"/>
    </location>
</feature>
<evidence type="ECO:0000256" key="3">
    <source>
        <dbReference type="ARBA" id="ARBA00022448"/>
    </source>
</evidence>
<dbReference type="PANTHER" id="PTHR19139:SF199">
    <property type="entry name" value="MIP17260P"/>
    <property type="match status" value="1"/>
</dbReference>
<comment type="subcellular location">
    <subcellularLocation>
        <location evidence="1">Membrane</location>
        <topology evidence="1">Multi-pass membrane protein</topology>
    </subcellularLocation>
</comment>
<feature type="transmembrane region" description="Helical" evidence="10">
    <location>
        <begin position="145"/>
        <end position="166"/>
    </location>
</feature>
<feature type="region of interest" description="Disordered" evidence="9">
    <location>
        <begin position="283"/>
        <end position="315"/>
    </location>
</feature>
<dbReference type="SUPFAM" id="SSF81338">
    <property type="entry name" value="Aquaporin-like"/>
    <property type="match status" value="1"/>
</dbReference>
<keyword evidence="7 10" id="KW-0472">Membrane</keyword>
<evidence type="ECO:0000256" key="4">
    <source>
        <dbReference type="ARBA" id="ARBA00022692"/>
    </source>
</evidence>
<evidence type="ECO:0000256" key="2">
    <source>
        <dbReference type="ARBA" id="ARBA00006175"/>
    </source>
</evidence>
<evidence type="ECO:0000256" key="5">
    <source>
        <dbReference type="ARBA" id="ARBA00022737"/>
    </source>
</evidence>
<dbReference type="GO" id="GO:0005886">
    <property type="term" value="C:plasma membrane"/>
    <property type="evidence" value="ECO:0007669"/>
    <property type="project" value="UniProtKB-ARBA"/>
</dbReference>
<evidence type="ECO:0000256" key="9">
    <source>
        <dbReference type="SAM" id="MobiDB-lite"/>
    </source>
</evidence>
<feature type="transmembrane region" description="Helical" evidence="10">
    <location>
        <begin position="220"/>
        <end position="241"/>
    </location>
</feature>
<dbReference type="InterPro" id="IPR023271">
    <property type="entry name" value="Aquaporin-like"/>
</dbReference>
<name>A0A7S4ZDY0_HALDH</name>
<evidence type="ECO:0000256" key="10">
    <source>
        <dbReference type="SAM" id="Phobius"/>
    </source>
</evidence>
<feature type="transmembrane region" description="Helical" evidence="10">
    <location>
        <begin position="101"/>
        <end position="125"/>
    </location>
</feature>
<evidence type="ECO:0000256" key="1">
    <source>
        <dbReference type="ARBA" id="ARBA00004141"/>
    </source>
</evidence>
<comment type="similarity">
    <text evidence="2 8">Belongs to the MIP/aquaporin (TC 1.A.8) family.</text>
</comment>
<feature type="transmembrane region" description="Helical" evidence="10">
    <location>
        <begin position="61"/>
        <end position="80"/>
    </location>
</feature>
<dbReference type="GO" id="GO:0048878">
    <property type="term" value="P:chemical homeostasis"/>
    <property type="evidence" value="ECO:0007669"/>
    <property type="project" value="UniProtKB-ARBA"/>
</dbReference>
<dbReference type="NCBIfam" id="TIGR00861">
    <property type="entry name" value="MIP"/>
    <property type="match status" value="1"/>
</dbReference>
<dbReference type="PRINTS" id="PR00783">
    <property type="entry name" value="MINTRINSICP"/>
</dbReference>
<dbReference type="FunFam" id="1.20.1080.10:FF:000009">
    <property type="entry name" value="aquaporin-4 isoform X1"/>
    <property type="match status" value="1"/>
</dbReference>
<dbReference type="GO" id="GO:0015250">
    <property type="term" value="F:water channel activity"/>
    <property type="evidence" value="ECO:0007669"/>
    <property type="project" value="TreeGrafter"/>
</dbReference>
<feature type="compositionally biased region" description="Basic and acidic residues" evidence="9">
    <location>
        <begin position="295"/>
        <end position="315"/>
    </location>
</feature>
<keyword evidence="3 8" id="KW-0813">Transport</keyword>
<dbReference type="PRINTS" id="PR02016">
    <property type="entry name" value="AQUAPORIN4"/>
</dbReference>
<keyword evidence="6 10" id="KW-1133">Transmembrane helix</keyword>